<dbReference type="InterPro" id="IPR017871">
    <property type="entry name" value="ABC_transporter-like_CS"/>
</dbReference>
<keyword evidence="5 11" id="KW-0067">ATP-binding</keyword>
<evidence type="ECO:0000256" key="4">
    <source>
        <dbReference type="ARBA" id="ARBA00022741"/>
    </source>
</evidence>
<dbReference type="SMART" id="SM00382">
    <property type="entry name" value="AAA"/>
    <property type="match status" value="1"/>
</dbReference>
<accession>A0A964BP71</accession>
<organism evidence="11 12">
    <name type="scientific">Waterburya agarophytonicola KI4</name>
    <dbReference type="NCBI Taxonomy" id="2874699"/>
    <lineage>
        <taxon>Bacteria</taxon>
        <taxon>Bacillati</taxon>
        <taxon>Cyanobacteriota</taxon>
        <taxon>Cyanophyceae</taxon>
        <taxon>Pleurocapsales</taxon>
        <taxon>Hyellaceae</taxon>
        <taxon>Waterburya</taxon>
        <taxon>Waterburya agarophytonicola</taxon>
    </lineage>
</organism>
<dbReference type="SUPFAM" id="SSF52540">
    <property type="entry name" value="P-loop containing nucleoside triphosphate hydrolases"/>
    <property type="match status" value="1"/>
</dbReference>
<evidence type="ECO:0000256" key="5">
    <source>
        <dbReference type="ARBA" id="ARBA00022840"/>
    </source>
</evidence>
<dbReference type="EMBL" id="JADWDC010000005">
    <property type="protein sequence ID" value="MCC0175958.1"/>
    <property type="molecule type" value="Genomic_DNA"/>
</dbReference>
<dbReference type="InterPro" id="IPR008984">
    <property type="entry name" value="SMAD_FHA_dom_sf"/>
</dbReference>
<dbReference type="PROSITE" id="PS50893">
    <property type="entry name" value="ABC_TRANSPORTER_2"/>
    <property type="match status" value="1"/>
</dbReference>
<dbReference type="InterPro" id="IPR000253">
    <property type="entry name" value="FHA_dom"/>
</dbReference>
<dbReference type="PANTHER" id="PTHR48041">
    <property type="entry name" value="ABC TRANSPORTER G FAMILY MEMBER 28"/>
    <property type="match status" value="1"/>
</dbReference>
<dbReference type="InterPro" id="IPR013525">
    <property type="entry name" value="ABC2_TM"/>
</dbReference>
<keyword evidence="3 8" id="KW-0812">Transmembrane</keyword>
<feature type="domain" description="FHA" evidence="9">
    <location>
        <begin position="36"/>
        <end position="94"/>
    </location>
</feature>
<evidence type="ECO:0000256" key="7">
    <source>
        <dbReference type="ARBA" id="ARBA00023136"/>
    </source>
</evidence>
<evidence type="ECO:0000256" key="8">
    <source>
        <dbReference type="SAM" id="Phobius"/>
    </source>
</evidence>
<comment type="caution">
    <text evidence="11">The sequence shown here is derived from an EMBL/GenBank/DDBJ whole genome shotgun (WGS) entry which is preliminary data.</text>
</comment>
<dbReference type="PANTHER" id="PTHR48041:SF139">
    <property type="entry name" value="PROTEIN SCARLET"/>
    <property type="match status" value="1"/>
</dbReference>
<dbReference type="CDD" id="cd00060">
    <property type="entry name" value="FHA"/>
    <property type="match status" value="2"/>
</dbReference>
<dbReference type="PROSITE" id="PS00211">
    <property type="entry name" value="ABC_TRANSPORTER_1"/>
    <property type="match status" value="1"/>
</dbReference>
<gene>
    <name evidence="11" type="ORF">I4641_03050</name>
</gene>
<evidence type="ECO:0000313" key="11">
    <source>
        <dbReference type="EMBL" id="MCC0175958.1"/>
    </source>
</evidence>
<evidence type="ECO:0000259" key="9">
    <source>
        <dbReference type="PROSITE" id="PS50006"/>
    </source>
</evidence>
<dbReference type="InterPro" id="IPR003439">
    <property type="entry name" value="ABC_transporter-like_ATP-bd"/>
</dbReference>
<feature type="transmembrane region" description="Helical" evidence="8">
    <location>
        <begin position="650"/>
        <end position="672"/>
    </location>
</feature>
<evidence type="ECO:0000259" key="10">
    <source>
        <dbReference type="PROSITE" id="PS50893"/>
    </source>
</evidence>
<dbReference type="GO" id="GO:0016020">
    <property type="term" value="C:membrane"/>
    <property type="evidence" value="ECO:0007669"/>
    <property type="project" value="UniProtKB-SubCell"/>
</dbReference>
<feature type="transmembrane region" description="Helical" evidence="8">
    <location>
        <begin position="684"/>
        <end position="704"/>
    </location>
</feature>
<dbReference type="SUPFAM" id="SSF49879">
    <property type="entry name" value="SMAD/FHA domain"/>
    <property type="match status" value="2"/>
</dbReference>
<dbReference type="Pfam" id="PF00005">
    <property type="entry name" value="ABC_tran"/>
    <property type="match status" value="1"/>
</dbReference>
<evidence type="ECO:0000256" key="2">
    <source>
        <dbReference type="ARBA" id="ARBA00022448"/>
    </source>
</evidence>
<reference evidence="11" key="1">
    <citation type="journal article" date="2021" name="Antonie Van Leeuwenhoek">
        <title>Draft genome and description of Waterburya agarophytonicola gen. nov. sp. nov. (Pleurocapsales, Cyanobacteria): a seaweed symbiont.</title>
        <authorList>
            <person name="Bonthond G."/>
            <person name="Shalygin S."/>
            <person name="Bayer T."/>
            <person name="Weinberger F."/>
        </authorList>
    </citation>
    <scope>NUCLEOTIDE SEQUENCE</scope>
    <source>
        <strain evidence="11">KI4</strain>
    </source>
</reference>
<keyword evidence="6 8" id="KW-1133">Transmembrane helix</keyword>
<proteinExistence type="predicted"/>
<dbReference type="Proteomes" id="UP000729733">
    <property type="component" value="Unassembled WGS sequence"/>
</dbReference>
<dbReference type="SMART" id="SM00240">
    <property type="entry name" value="FHA"/>
    <property type="match status" value="2"/>
</dbReference>
<dbReference type="AlphaFoldDB" id="A0A964BP71"/>
<feature type="domain" description="ABC transporter" evidence="10">
    <location>
        <begin position="239"/>
        <end position="474"/>
    </location>
</feature>
<evidence type="ECO:0000256" key="1">
    <source>
        <dbReference type="ARBA" id="ARBA00004141"/>
    </source>
</evidence>
<dbReference type="InterPro" id="IPR050352">
    <property type="entry name" value="ABCG_transporters"/>
</dbReference>
<keyword evidence="7 8" id="KW-0472">Membrane</keyword>
<dbReference type="Pfam" id="PF01061">
    <property type="entry name" value="ABC2_membrane"/>
    <property type="match status" value="1"/>
</dbReference>
<comment type="subcellular location">
    <subcellularLocation>
        <location evidence="1">Membrane</location>
        <topology evidence="1">Multi-pass membrane protein</topology>
    </subcellularLocation>
</comment>
<protein>
    <submittedName>
        <fullName evidence="11">ATP-binding cassette domain-containing protein</fullName>
    </submittedName>
</protein>
<keyword evidence="12" id="KW-1185">Reference proteome</keyword>
<dbReference type="GO" id="GO:0140359">
    <property type="term" value="F:ABC-type transporter activity"/>
    <property type="evidence" value="ECO:0007669"/>
    <property type="project" value="InterPro"/>
</dbReference>
<feature type="transmembrane region" description="Helical" evidence="8">
    <location>
        <begin position="601"/>
        <end position="618"/>
    </location>
</feature>
<dbReference type="InterPro" id="IPR027417">
    <property type="entry name" value="P-loop_NTPase"/>
</dbReference>
<feature type="transmembrane region" description="Helical" evidence="8">
    <location>
        <begin position="716"/>
        <end position="735"/>
    </location>
</feature>
<feature type="transmembrane region" description="Helical" evidence="8">
    <location>
        <begin position="796"/>
        <end position="815"/>
    </location>
</feature>
<evidence type="ECO:0000256" key="3">
    <source>
        <dbReference type="ARBA" id="ARBA00022692"/>
    </source>
</evidence>
<dbReference type="Gene3D" id="3.40.50.300">
    <property type="entry name" value="P-loop containing nucleotide triphosphate hydrolases"/>
    <property type="match status" value="1"/>
</dbReference>
<dbReference type="GO" id="GO:0016887">
    <property type="term" value="F:ATP hydrolysis activity"/>
    <property type="evidence" value="ECO:0007669"/>
    <property type="project" value="InterPro"/>
</dbReference>
<dbReference type="Gene3D" id="2.60.200.20">
    <property type="match status" value="2"/>
</dbReference>
<dbReference type="RefSeq" id="WP_229638987.1">
    <property type="nucleotide sequence ID" value="NZ_JADWDC010000005.1"/>
</dbReference>
<evidence type="ECO:0000256" key="6">
    <source>
        <dbReference type="ARBA" id="ARBA00022989"/>
    </source>
</evidence>
<keyword evidence="2" id="KW-0813">Transport</keyword>
<feature type="domain" description="FHA" evidence="9">
    <location>
        <begin position="148"/>
        <end position="202"/>
    </location>
</feature>
<feature type="transmembrane region" description="Helical" evidence="8">
    <location>
        <begin position="561"/>
        <end position="581"/>
    </location>
</feature>
<keyword evidence="4" id="KW-0547">Nucleotide-binding</keyword>
<dbReference type="Pfam" id="PF00498">
    <property type="entry name" value="FHA"/>
    <property type="match status" value="2"/>
</dbReference>
<name>A0A964BP71_9CYAN</name>
<dbReference type="PROSITE" id="PS50006">
    <property type="entry name" value="FHA_DOMAIN"/>
    <property type="match status" value="2"/>
</dbReference>
<evidence type="ECO:0000313" key="12">
    <source>
        <dbReference type="Proteomes" id="UP000729733"/>
    </source>
</evidence>
<dbReference type="GO" id="GO:0005524">
    <property type="term" value="F:ATP binding"/>
    <property type="evidence" value="ECO:0007669"/>
    <property type="project" value="UniProtKB-KW"/>
</dbReference>
<dbReference type="InterPro" id="IPR003593">
    <property type="entry name" value="AAA+_ATPase"/>
</dbReference>
<sequence>MTGNYSDRTTVANTTPYIELDNQGRKEILNLRDGINCLGRDPNWANIQTPQDWNVVSRKQATIEQEGSGFRIYDGDRNSQKASGNGIFLNQSRINLTDGYLLKNGEQLHIGQDPRYQISLTYFNPKLGEMSIPSVRKLSLKGLQNWPVELGRSPNPHSTSSMELDAPTVSRLHATINPDGKGGYILKDSSSSNGTFVNGNRIDKSCTLNKDDTIQIGPYVLLFTGESLELTNATNQIRLDAHKLNFRVKDKKGDTFTILNDVYLVLEPGQLVAFVGGSGAGKSTLMKALLGIAPISSGNVYLNGDNLRKNWPIYRSQVGYVPQDDIIHRELTVEEVLRSACQLRLPPDTNISKVITNTLDQIKLSHVRNTLVSRLSGGQRKRVSIGVELLADPKLFFLDEPTSGLDPGLDKEMMQLLREQADRGRTIALVTHATDNIGICDRIAFMGLGGSLCFYGPPAEALPFFQRYAGNFESEHFGDFADIYIELNKGKDKAAITERVAYWSEKFANSPEYKSYIQNSLSPGKENQQGAKSNSTKTGISPIAQLSLLCKRYWKLVSRDTTSLILTLLAGPITIALTGLPLKNEQPLSVLSEPGITQGSLALRLLFIFSCVAIWIGLSNSIREIVKESAIYFRERLLNLGLLPYFSSKLFIRGGLALAQTLLITAIVLLIFDAPESELIPWSLGFFITTFLTLLASTSLSLMLSAFVKTENEGNGILPLIMIPQIIFSGVLFNLEGWSSKLSWLMLSRWSIGAYGSLADVNAMAPKPNPILTQEIINDIFKASDVYNPTWDNLGLNWGVLIAHTLIYAVIALIVQRRKDIF</sequence>